<evidence type="ECO:0000259" key="1">
    <source>
        <dbReference type="PROSITE" id="PS50995"/>
    </source>
</evidence>
<accession>A0A3A3Z4B2</accession>
<dbReference type="Gene3D" id="1.10.10.10">
    <property type="entry name" value="Winged helix-like DNA-binding domain superfamily/Winged helix DNA-binding domain"/>
    <property type="match status" value="1"/>
</dbReference>
<dbReference type="PRINTS" id="PR00598">
    <property type="entry name" value="HTHMARR"/>
</dbReference>
<dbReference type="InterPro" id="IPR000835">
    <property type="entry name" value="HTH_MarR-typ"/>
</dbReference>
<dbReference type="InterPro" id="IPR039422">
    <property type="entry name" value="MarR/SlyA-like"/>
</dbReference>
<dbReference type="PROSITE" id="PS50995">
    <property type="entry name" value="HTH_MARR_2"/>
    <property type="match status" value="1"/>
</dbReference>
<feature type="domain" description="HTH marR-type" evidence="1">
    <location>
        <begin position="4"/>
        <end position="140"/>
    </location>
</feature>
<organism evidence="2 3">
    <name type="scientific">Vallicoccus soli</name>
    <dbReference type="NCBI Taxonomy" id="2339232"/>
    <lineage>
        <taxon>Bacteria</taxon>
        <taxon>Bacillati</taxon>
        <taxon>Actinomycetota</taxon>
        <taxon>Actinomycetes</taxon>
        <taxon>Motilibacterales</taxon>
        <taxon>Vallicoccaceae</taxon>
        <taxon>Vallicoccus</taxon>
    </lineage>
</organism>
<dbReference type="GO" id="GO:0003700">
    <property type="term" value="F:DNA-binding transcription factor activity"/>
    <property type="evidence" value="ECO:0007669"/>
    <property type="project" value="InterPro"/>
</dbReference>
<evidence type="ECO:0000313" key="2">
    <source>
        <dbReference type="EMBL" id="RJK95387.1"/>
    </source>
</evidence>
<dbReference type="Proteomes" id="UP000265614">
    <property type="component" value="Unassembled WGS sequence"/>
</dbReference>
<sequence length="152" mass="16582">MGGAYEVAELLRAISVETDRMGDAMAAAHGLHRTDLDALVHVMDAERAGEPLSPGQLARRLGLSAPATTALVDRLERSGHLRRRRHPEDRRRVVLEMQDKARDAGRAMFGPLGAGVRERFAALDPGGQEAVLAFLRDVRDLTAEARRRQVGG</sequence>
<evidence type="ECO:0000313" key="3">
    <source>
        <dbReference type="Proteomes" id="UP000265614"/>
    </source>
</evidence>
<dbReference type="PANTHER" id="PTHR33164">
    <property type="entry name" value="TRANSCRIPTIONAL REGULATOR, MARR FAMILY"/>
    <property type="match status" value="1"/>
</dbReference>
<reference evidence="2 3" key="1">
    <citation type="submission" date="2018-09" db="EMBL/GenBank/DDBJ databases">
        <title>YIM 75000 draft genome.</title>
        <authorList>
            <person name="Tang S."/>
            <person name="Feng Y."/>
        </authorList>
    </citation>
    <scope>NUCLEOTIDE SEQUENCE [LARGE SCALE GENOMIC DNA]</scope>
    <source>
        <strain evidence="2 3">YIM 75000</strain>
    </source>
</reference>
<dbReference type="OrthoDB" id="162531at2"/>
<dbReference type="EMBL" id="QZEZ01000005">
    <property type="protein sequence ID" value="RJK95387.1"/>
    <property type="molecule type" value="Genomic_DNA"/>
</dbReference>
<dbReference type="InterPro" id="IPR036388">
    <property type="entry name" value="WH-like_DNA-bd_sf"/>
</dbReference>
<comment type="caution">
    <text evidence="2">The sequence shown here is derived from an EMBL/GenBank/DDBJ whole genome shotgun (WGS) entry which is preliminary data.</text>
</comment>
<dbReference type="Pfam" id="PF12802">
    <property type="entry name" value="MarR_2"/>
    <property type="match status" value="1"/>
</dbReference>
<dbReference type="RefSeq" id="WP_119950740.1">
    <property type="nucleotide sequence ID" value="NZ_QZEZ01000005.1"/>
</dbReference>
<dbReference type="PANTHER" id="PTHR33164:SF106">
    <property type="entry name" value="TRANSCRIPTIONAL REGULATORY PROTEIN"/>
    <property type="match status" value="1"/>
</dbReference>
<proteinExistence type="predicted"/>
<keyword evidence="3" id="KW-1185">Reference proteome</keyword>
<protein>
    <submittedName>
        <fullName evidence="2">MarR family transcriptional regulator</fullName>
    </submittedName>
</protein>
<dbReference type="AlphaFoldDB" id="A0A3A3Z4B2"/>
<dbReference type="GO" id="GO:0006950">
    <property type="term" value="P:response to stress"/>
    <property type="evidence" value="ECO:0007669"/>
    <property type="project" value="TreeGrafter"/>
</dbReference>
<dbReference type="SUPFAM" id="SSF46785">
    <property type="entry name" value="Winged helix' DNA-binding domain"/>
    <property type="match status" value="1"/>
</dbReference>
<dbReference type="InterPro" id="IPR036390">
    <property type="entry name" value="WH_DNA-bd_sf"/>
</dbReference>
<gene>
    <name evidence="2" type="ORF">D5H78_12060</name>
</gene>
<dbReference type="SMART" id="SM00347">
    <property type="entry name" value="HTH_MARR"/>
    <property type="match status" value="1"/>
</dbReference>
<name>A0A3A3Z4B2_9ACTN</name>